<keyword evidence="12 14" id="KW-0057">Aromatic amino acid biosynthesis</keyword>
<dbReference type="GO" id="GO:0009073">
    <property type="term" value="P:aromatic amino acid family biosynthetic process"/>
    <property type="evidence" value="ECO:0007669"/>
    <property type="project" value="UniProtKB-KW"/>
</dbReference>
<proteinExistence type="inferred from homology"/>
<dbReference type="InterPro" id="IPR006203">
    <property type="entry name" value="GHMP_knse_ATP-bd_CS"/>
</dbReference>
<sequence>MKVNVRSLGSATIVNAIAIGKGSAFGIDLDILTKSKSITSGIKCSSDIGADTTLMELSAKKVIDYYNVDFGVEISTKSNLPMASGLSSSSALSNAVCKSIAILISEEFDLKVISDIEIINLAINASLDAGVTVTGAFDDATASYFGGVTVTDNISRKIIIKEDFENYNILIYMPNKGAMTSNSDVNRMKLLSPLVKMGYNLALKRDYLNAMNLNGLLYSSTLGFDSEIAIDALNSGALASGLSGTGSSFVAICNDDKIDDVKDAWSSYSGRIIETKVNNIGTTVL</sequence>
<comment type="catalytic activity">
    <reaction evidence="13 14">
        <text>shikimate + ATP = 3-phosphoshikimate + ADP + H(+)</text>
        <dbReference type="Rhea" id="RHEA:13121"/>
        <dbReference type="ChEBI" id="CHEBI:15378"/>
        <dbReference type="ChEBI" id="CHEBI:30616"/>
        <dbReference type="ChEBI" id="CHEBI:36208"/>
        <dbReference type="ChEBI" id="CHEBI:145989"/>
        <dbReference type="ChEBI" id="CHEBI:456216"/>
        <dbReference type="EC" id="2.7.1.71"/>
    </reaction>
</comment>
<comment type="pathway">
    <text evidence="2 14">Metabolic intermediate biosynthesis; chorismate biosynthesis; chorismate from D-erythrose 4-phosphate and phosphoenolpyruvate: step 5/7.</text>
</comment>
<comment type="similarity">
    <text evidence="3 14">Belongs to the GHMP kinase family. Archaeal shikimate kinase subfamily.</text>
</comment>
<dbReference type="UniPathway" id="UPA00053">
    <property type="reaction ID" value="UER00088"/>
</dbReference>
<evidence type="ECO:0000256" key="3">
    <source>
        <dbReference type="ARBA" id="ARBA00010202"/>
    </source>
</evidence>
<evidence type="ECO:0000256" key="1">
    <source>
        <dbReference type="ARBA" id="ARBA00004496"/>
    </source>
</evidence>
<dbReference type="EMBL" id="LWMT01000019">
    <property type="protein sequence ID" value="KZX17443.1"/>
    <property type="molecule type" value="Genomic_DNA"/>
</dbReference>
<evidence type="ECO:0000256" key="11">
    <source>
        <dbReference type="ARBA" id="ARBA00022840"/>
    </source>
</evidence>
<dbReference type="PANTHER" id="PTHR20861">
    <property type="entry name" value="HOMOSERINE/4-DIPHOSPHOCYTIDYL-2-C-METHYL-D-ERYTHRITOL KINASE"/>
    <property type="match status" value="1"/>
</dbReference>
<evidence type="ECO:0000256" key="5">
    <source>
        <dbReference type="ARBA" id="ARBA00013853"/>
    </source>
</evidence>
<dbReference type="GO" id="GO:0008652">
    <property type="term" value="P:amino acid biosynthetic process"/>
    <property type="evidence" value="ECO:0007669"/>
    <property type="project" value="UniProtKB-KW"/>
</dbReference>
<dbReference type="PIRSF" id="PIRSF005758">
    <property type="entry name" value="Shikimt_kin_arch"/>
    <property type="match status" value="1"/>
</dbReference>
<dbReference type="PANTHER" id="PTHR20861:SF3">
    <property type="entry name" value="SHIKIMATE KINASE"/>
    <property type="match status" value="1"/>
</dbReference>
<comment type="subcellular location">
    <subcellularLocation>
        <location evidence="1 14">Cytoplasm</location>
    </subcellularLocation>
</comment>
<dbReference type="GO" id="GO:0005737">
    <property type="term" value="C:cytoplasm"/>
    <property type="evidence" value="ECO:0007669"/>
    <property type="project" value="UniProtKB-SubCell"/>
</dbReference>
<dbReference type="GO" id="GO:0009423">
    <property type="term" value="P:chorismate biosynthetic process"/>
    <property type="evidence" value="ECO:0007669"/>
    <property type="project" value="UniProtKB-UniRule"/>
</dbReference>
<dbReference type="InterPro" id="IPR014721">
    <property type="entry name" value="Ribsml_uS5_D2-typ_fold_subgr"/>
</dbReference>
<dbReference type="SUPFAM" id="SSF55060">
    <property type="entry name" value="GHMP Kinase, C-terminal domain"/>
    <property type="match status" value="1"/>
</dbReference>
<evidence type="ECO:0000256" key="10">
    <source>
        <dbReference type="ARBA" id="ARBA00022777"/>
    </source>
</evidence>
<evidence type="ECO:0000256" key="8">
    <source>
        <dbReference type="ARBA" id="ARBA00022679"/>
    </source>
</evidence>
<evidence type="ECO:0000256" key="6">
    <source>
        <dbReference type="ARBA" id="ARBA00022490"/>
    </source>
</evidence>
<dbReference type="RefSeq" id="WP_066970542.1">
    <property type="nucleotide sequence ID" value="NZ_LWMT01000019.1"/>
</dbReference>
<evidence type="ECO:0000313" key="17">
    <source>
        <dbReference type="EMBL" id="KZX17443.1"/>
    </source>
</evidence>
<dbReference type="NCBIfam" id="TIGR01920">
    <property type="entry name" value="Shik_kin_archae"/>
    <property type="match status" value="1"/>
</dbReference>
<comment type="caution">
    <text evidence="17">The sequence shown here is derived from an EMBL/GenBank/DDBJ whole genome shotgun (WGS) entry which is preliminary data.</text>
</comment>
<evidence type="ECO:0000256" key="7">
    <source>
        <dbReference type="ARBA" id="ARBA00022605"/>
    </source>
</evidence>
<dbReference type="GO" id="GO:0005524">
    <property type="term" value="F:ATP binding"/>
    <property type="evidence" value="ECO:0007669"/>
    <property type="project" value="UniProtKB-UniRule"/>
</dbReference>
<feature type="binding site" evidence="14">
    <location>
        <begin position="81"/>
        <end position="91"/>
    </location>
    <ligand>
        <name>ATP</name>
        <dbReference type="ChEBI" id="CHEBI:30616"/>
    </ligand>
</feature>
<dbReference type="InterPro" id="IPR006204">
    <property type="entry name" value="GHMP_kinase_N_dom"/>
</dbReference>
<keyword evidence="6 14" id="KW-0963">Cytoplasm</keyword>
<dbReference type="STRING" id="55758.MBFIL_01690"/>
<dbReference type="InterPro" id="IPR010189">
    <property type="entry name" value="SK_arc"/>
</dbReference>
<keyword evidence="11 14" id="KW-0067">ATP-binding</keyword>
<dbReference type="GO" id="GO:0004765">
    <property type="term" value="F:shikimate kinase activity"/>
    <property type="evidence" value="ECO:0007669"/>
    <property type="project" value="UniProtKB-UniRule"/>
</dbReference>
<dbReference type="InterPro" id="IPR020568">
    <property type="entry name" value="Ribosomal_Su5_D2-typ_SF"/>
</dbReference>
<dbReference type="OrthoDB" id="9602at2157"/>
<dbReference type="Pfam" id="PF08544">
    <property type="entry name" value="GHMP_kinases_C"/>
    <property type="match status" value="1"/>
</dbReference>
<dbReference type="PATRIC" id="fig|55758.3.peg.189"/>
<feature type="domain" description="GHMP kinase C-terminal" evidence="16">
    <location>
        <begin position="211"/>
        <end position="267"/>
    </location>
</feature>
<evidence type="ECO:0000256" key="4">
    <source>
        <dbReference type="ARBA" id="ARBA00012154"/>
    </source>
</evidence>
<evidence type="ECO:0000256" key="2">
    <source>
        <dbReference type="ARBA" id="ARBA00004842"/>
    </source>
</evidence>
<dbReference type="InterPro" id="IPR013750">
    <property type="entry name" value="GHMP_kinase_C_dom"/>
</dbReference>
<dbReference type="AlphaFoldDB" id="A0A166F9N0"/>
<keyword evidence="8 14" id="KW-0808">Transferase</keyword>
<keyword evidence="10 14" id="KW-0418">Kinase</keyword>
<dbReference type="PROSITE" id="PS00627">
    <property type="entry name" value="GHMP_KINASES_ATP"/>
    <property type="match status" value="1"/>
</dbReference>
<evidence type="ECO:0000256" key="9">
    <source>
        <dbReference type="ARBA" id="ARBA00022741"/>
    </source>
</evidence>
<protein>
    <recommendedName>
        <fullName evidence="5 14">Shikimate kinase</fullName>
        <shortName evidence="14">SK</shortName>
        <ecNumber evidence="4 14">2.7.1.71</ecNumber>
    </recommendedName>
</protein>
<evidence type="ECO:0000259" key="15">
    <source>
        <dbReference type="Pfam" id="PF00288"/>
    </source>
</evidence>
<feature type="domain" description="GHMP kinase N-terminal" evidence="15">
    <location>
        <begin position="59"/>
        <end position="147"/>
    </location>
</feature>
<gene>
    <name evidence="17" type="primary">thrB_1</name>
    <name evidence="14" type="synonym">aroK</name>
    <name evidence="17" type="ORF">MBFIL_01690</name>
</gene>
<dbReference type="Pfam" id="PF00288">
    <property type="entry name" value="GHMP_kinases_N"/>
    <property type="match status" value="1"/>
</dbReference>
<keyword evidence="7 14" id="KW-0028">Amino-acid biosynthesis</keyword>
<evidence type="ECO:0000256" key="12">
    <source>
        <dbReference type="ARBA" id="ARBA00023141"/>
    </source>
</evidence>
<dbReference type="SUPFAM" id="SSF54211">
    <property type="entry name" value="Ribosomal protein S5 domain 2-like"/>
    <property type="match status" value="1"/>
</dbReference>
<reference evidence="17 18" key="1">
    <citation type="submission" date="2016-04" db="EMBL/GenBank/DDBJ databases">
        <title>Genome sequence of Methanobrevibacter filiformis DSM 11501.</title>
        <authorList>
            <person name="Poehlein A."/>
            <person name="Seedorf H."/>
            <person name="Daniel R."/>
        </authorList>
    </citation>
    <scope>NUCLEOTIDE SEQUENCE [LARGE SCALE GENOMIC DNA]</scope>
    <source>
        <strain evidence="17 18">DSM 11501</strain>
    </source>
</reference>
<dbReference type="Gene3D" id="3.30.230.10">
    <property type="match status" value="1"/>
</dbReference>
<dbReference type="Proteomes" id="UP000077066">
    <property type="component" value="Unassembled WGS sequence"/>
</dbReference>
<name>A0A166F9N0_9EURY</name>
<accession>A0A166F9N0</accession>
<keyword evidence="18" id="KW-1185">Reference proteome</keyword>
<dbReference type="EC" id="2.7.1.71" evidence="4 14"/>
<keyword evidence="9 14" id="KW-0547">Nucleotide-binding</keyword>
<organism evidence="17 18">
    <name type="scientific">Methanobrevibacter filiformis</name>
    <dbReference type="NCBI Taxonomy" id="55758"/>
    <lineage>
        <taxon>Archaea</taxon>
        <taxon>Methanobacteriati</taxon>
        <taxon>Methanobacteriota</taxon>
        <taxon>Methanomada group</taxon>
        <taxon>Methanobacteria</taxon>
        <taxon>Methanobacteriales</taxon>
        <taxon>Methanobacteriaceae</taxon>
        <taxon>Methanobrevibacter</taxon>
    </lineage>
</organism>
<dbReference type="InterPro" id="IPR036554">
    <property type="entry name" value="GHMP_kinase_C_sf"/>
</dbReference>
<evidence type="ECO:0000259" key="16">
    <source>
        <dbReference type="Pfam" id="PF08544"/>
    </source>
</evidence>
<evidence type="ECO:0000313" key="18">
    <source>
        <dbReference type="Proteomes" id="UP000077066"/>
    </source>
</evidence>
<evidence type="ECO:0000256" key="14">
    <source>
        <dbReference type="HAMAP-Rule" id="MF_00370"/>
    </source>
</evidence>
<evidence type="ECO:0000256" key="13">
    <source>
        <dbReference type="ARBA" id="ARBA00048567"/>
    </source>
</evidence>
<dbReference type="HAMAP" id="MF_00370">
    <property type="entry name" value="Shik_kinase_arch"/>
    <property type="match status" value="1"/>
</dbReference>